<proteinExistence type="inferred from homology"/>
<dbReference type="NCBIfam" id="NF005559">
    <property type="entry name" value="PRK07231.1"/>
    <property type="match status" value="1"/>
</dbReference>
<dbReference type="PANTHER" id="PTHR24321">
    <property type="entry name" value="DEHYDROGENASES, SHORT CHAIN"/>
    <property type="match status" value="1"/>
</dbReference>
<dbReference type="Gene3D" id="3.40.50.720">
    <property type="entry name" value="NAD(P)-binding Rossmann-like Domain"/>
    <property type="match status" value="1"/>
</dbReference>
<name>A0A7J3SL43_9CREN</name>
<dbReference type="InterPro" id="IPR002347">
    <property type="entry name" value="SDR_fam"/>
</dbReference>
<gene>
    <name evidence="3" type="ORF">ENW83_04000</name>
</gene>
<sequence>MNNKGKLDGRVVVVTGGAMGIGKATAIAAAKEGAKVAVCDINRTEGEKTVEEIRKMGGIAKFYYLDVANEQQVKEVFEQIAKELGDIYGLVNNAGIAGVNKPTHEITLDEWNKVMNVNVNGVFLCTKHAVPYMMKNRSGSIVNLSSIYGIISAPDAPPYHASKGAVRLMTKTDALLYAKYNIRVNSVHPGFIDTPMVAGYAESTGNKEAVYEALSKLHPLGRIGKPEEVANVIVFLLSDDSSFMTGSEVVVDGGYTAQ</sequence>
<reference evidence="3" key="1">
    <citation type="journal article" date="2020" name="mSystems">
        <title>Genome- and Community-Level Interaction Insights into Carbon Utilization and Element Cycling Functions of Hydrothermarchaeota in Hydrothermal Sediment.</title>
        <authorList>
            <person name="Zhou Z."/>
            <person name="Liu Y."/>
            <person name="Xu W."/>
            <person name="Pan J."/>
            <person name="Luo Z.H."/>
            <person name="Li M."/>
        </authorList>
    </citation>
    <scope>NUCLEOTIDE SEQUENCE [LARGE SCALE GENOMIC DNA]</scope>
    <source>
        <strain evidence="3">SpSt-885</strain>
    </source>
</reference>
<dbReference type="PRINTS" id="PR00080">
    <property type="entry name" value="SDRFAMILY"/>
</dbReference>
<dbReference type="NCBIfam" id="NF009466">
    <property type="entry name" value="PRK12826.1-2"/>
    <property type="match status" value="1"/>
</dbReference>
<dbReference type="FunFam" id="3.40.50.720:FF:000084">
    <property type="entry name" value="Short-chain dehydrogenase reductase"/>
    <property type="match status" value="1"/>
</dbReference>
<dbReference type="SUPFAM" id="SSF51735">
    <property type="entry name" value="NAD(P)-binding Rossmann-fold domains"/>
    <property type="match status" value="1"/>
</dbReference>
<dbReference type="Pfam" id="PF13561">
    <property type="entry name" value="adh_short_C2"/>
    <property type="match status" value="1"/>
</dbReference>
<accession>A0A7J3SL43</accession>
<dbReference type="EMBL" id="DTLS01000114">
    <property type="protein sequence ID" value="HGZ60350.1"/>
    <property type="molecule type" value="Genomic_DNA"/>
</dbReference>
<dbReference type="PANTHER" id="PTHR24321:SF8">
    <property type="entry name" value="ESTRADIOL 17-BETA-DEHYDROGENASE 8-RELATED"/>
    <property type="match status" value="1"/>
</dbReference>
<dbReference type="GO" id="GO:0016491">
    <property type="term" value="F:oxidoreductase activity"/>
    <property type="evidence" value="ECO:0007669"/>
    <property type="project" value="UniProtKB-KW"/>
</dbReference>
<dbReference type="PRINTS" id="PR00081">
    <property type="entry name" value="GDHRDH"/>
</dbReference>
<evidence type="ECO:0000313" key="3">
    <source>
        <dbReference type="EMBL" id="HGZ60350.1"/>
    </source>
</evidence>
<evidence type="ECO:0000256" key="2">
    <source>
        <dbReference type="ARBA" id="ARBA00023002"/>
    </source>
</evidence>
<dbReference type="AlphaFoldDB" id="A0A7J3SL43"/>
<organism evidence="3">
    <name type="scientific">Fervidicoccus fontis</name>
    <dbReference type="NCBI Taxonomy" id="683846"/>
    <lineage>
        <taxon>Archaea</taxon>
        <taxon>Thermoproteota</taxon>
        <taxon>Thermoprotei</taxon>
        <taxon>Fervidicoccales</taxon>
        <taxon>Fervidicoccaceae</taxon>
        <taxon>Fervidicoccus</taxon>
    </lineage>
</organism>
<dbReference type="InterPro" id="IPR036291">
    <property type="entry name" value="NAD(P)-bd_dom_sf"/>
</dbReference>
<protein>
    <submittedName>
        <fullName evidence="3">SDR family oxidoreductase</fullName>
    </submittedName>
</protein>
<evidence type="ECO:0000256" key="1">
    <source>
        <dbReference type="ARBA" id="ARBA00006484"/>
    </source>
</evidence>
<keyword evidence="2" id="KW-0560">Oxidoreductase</keyword>
<comment type="caution">
    <text evidence="3">The sequence shown here is derived from an EMBL/GenBank/DDBJ whole genome shotgun (WGS) entry which is preliminary data.</text>
</comment>
<comment type="similarity">
    <text evidence="1">Belongs to the short-chain dehydrogenases/reductases (SDR) family.</text>
</comment>